<dbReference type="SUPFAM" id="SSF56281">
    <property type="entry name" value="Metallo-hydrolase/oxidoreductase"/>
    <property type="match status" value="1"/>
</dbReference>
<proteinExistence type="predicted"/>
<dbReference type="SMART" id="SM00849">
    <property type="entry name" value="Lactamase_B"/>
    <property type="match status" value="1"/>
</dbReference>
<reference evidence="4" key="2">
    <citation type="submission" date="2021-11" db="EMBL/GenBank/DDBJ databases">
        <authorList>
            <consortium name="Genoscope - CEA"/>
            <person name="William W."/>
        </authorList>
    </citation>
    <scope>NUCLEOTIDE SEQUENCE</scope>
</reference>
<keyword evidence="5" id="KW-1185">Reference proteome</keyword>
<evidence type="ECO:0000259" key="2">
    <source>
        <dbReference type="SMART" id="SM00849"/>
    </source>
</evidence>
<protein>
    <recommendedName>
        <fullName evidence="2">Metallo-beta-lactamase domain-containing protein</fullName>
    </recommendedName>
</protein>
<gene>
    <name evidence="3" type="ORF">PCAL00307_LOCUS9439</name>
    <name evidence="4" type="ORF">PECAL_6P01480</name>
</gene>
<feature type="domain" description="Metallo-beta-lactamase" evidence="2">
    <location>
        <begin position="36"/>
        <end position="207"/>
    </location>
</feature>
<dbReference type="PROSITE" id="PS50096">
    <property type="entry name" value="IQ"/>
    <property type="match status" value="1"/>
</dbReference>
<dbReference type="EMBL" id="HBIW01011050">
    <property type="protein sequence ID" value="CAE0694003.1"/>
    <property type="molecule type" value="Transcribed_RNA"/>
</dbReference>
<dbReference type="AlphaFoldDB" id="A0A7S4E6P1"/>
<dbReference type="InterPro" id="IPR001279">
    <property type="entry name" value="Metallo-B-lactamas"/>
</dbReference>
<accession>A0A7S4E6P1</accession>
<dbReference type="Gene3D" id="3.60.15.10">
    <property type="entry name" value="Ribonuclease Z/Hydroxyacylglutathione hydrolase-like"/>
    <property type="match status" value="1"/>
</dbReference>
<evidence type="ECO:0000313" key="3">
    <source>
        <dbReference type="EMBL" id="CAE0694003.1"/>
    </source>
</evidence>
<dbReference type="InterPro" id="IPR036866">
    <property type="entry name" value="RibonucZ/Hydroxyglut_hydro"/>
</dbReference>
<dbReference type="Proteomes" id="UP000789595">
    <property type="component" value="Unassembled WGS sequence"/>
</dbReference>
<dbReference type="OrthoDB" id="164285at2759"/>
<name>A0A7S4E6P1_9STRA</name>
<evidence type="ECO:0000313" key="4">
    <source>
        <dbReference type="EMBL" id="CAH0378561.1"/>
    </source>
</evidence>
<reference evidence="3" key="1">
    <citation type="submission" date="2021-01" db="EMBL/GenBank/DDBJ databases">
        <authorList>
            <person name="Corre E."/>
            <person name="Pelletier E."/>
            <person name="Niang G."/>
            <person name="Scheremetjew M."/>
            <person name="Finn R."/>
            <person name="Kale V."/>
            <person name="Holt S."/>
            <person name="Cochrane G."/>
            <person name="Meng A."/>
            <person name="Brown T."/>
            <person name="Cohen L."/>
        </authorList>
    </citation>
    <scope>NUCLEOTIDE SEQUENCE</scope>
    <source>
        <strain evidence="3">CCMP1756</strain>
    </source>
</reference>
<evidence type="ECO:0000313" key="5">
    <source>
        <dbReference type="Proteomes" id="UP000789595"/>
    </source>
</evidence>
<feature type="region of interest" description="Disordered" evidence="1">
    <location>
        <begin position="194"/>
        <end position="217"/>
    </location>
</feature>
<sequence>MVKAGVPGATYQWSSQAAFTKIERLTPRVWRVEADDESCTYVIVGTEQVVLVDGYASAYGPWVDSFLKAALPHASKLPRLCVNTHRERAGGNASLQKLGVEVAASARPRPAAQHTFEPYTIDQWLHNEEAIDLGDDHQLKVLQTPGYTPDSLCLWYAEDQILFTGATIIASEGEDTEALHRSATLLQTTYRGRVAKQQTHERKAASIPKPTPKKKSLWGTLRGATSLLRSGSKQRLDELPTPSKTTKYRTTRDHRARLVAFYEKYDPSKLSSVDAVLEACAGSEVDMWKLLRATYEPIQEEAKEAPRVRVRADAASEASSLFDLRDSLSRLAFVAEDVKKVCGGRGPVLGRDALVDLLKLVEDAVTRKVKPVERSAGIVFFERGDASFRARAYELQM</sequence>
<evidence type="ECO:0000256" key="1">
    <source>
        <dbReference type="SAM" id="MobiDB-lite"/>
    </source>
</evidence>
<organism evidence="3">
    <name type="scientific">Pelagomonas calceolata</name>
    <dbReference type="NCBI Taxonomy" id="35677"/>
    <lineage>
        <taxon>Eukaryota</taxon>
        <taxon>Sar</taxon>
        <taxon>Stramenopiles</taxon>
        <taxon>Ochrophyta</taxon>
        <taxon>Pelagophyceae</taxon>
        <taxon>Pelagomonadales</taxon>
        <taxon>Pelagomonadaceae</taxon>
        <taxon>Pelagomonas</taxon>
    </lineage>
</organism>
<dbReference type="EMBL" id="CAKKNE010000006">
    <property type="protein sequence ID" value="CAH0378561.1"/>
    <property type="molecule type" value="Genomic_DNA"/>
</dbReference>